<comment type="subcellular location">
    <subcellularLocation>
        <location evidence="1">Membrane</location>
        <topology evidence="1">Multi-pass membrane protein</topology>
    </subcellularLocation>
</comment>
<dbReference type="Proteomes" id="UP001320245">
    <property type="component" value="Unassembled WGS sequence"/>
</dbReference>
<organism evidence="8 9">
    <name type="scientific">Cytospora paraplurivora</name>
    <dbReference type="NCBI Taxonomy" id="2898453"/>
    <lineage>
        <taxon>Eukaryota</taxon>
        <taxon>Fungi</taxon>
        <taxon>Dikarya</taxon>
        <taxon>Ascomycota</taxon>
        <taxon>Pezizomycotina</taxon>
        <taxon>Sordariomycetes</taxon>
        <taxon>Sordariomycetidae</taxon>
        <taxon>Diaporthales</taxon>
        <taxon>Cytosporaceae</taxon>
        <taxon>Cytospora</taxon>
    </lineage>
</organism>
<feature type="transmembrane region" description="Helical" evidence="7">
    <location>
        <begin position="410"/>
        <end position="430"/>
    </location>
</feature>
<feature type="transmembrane region" description="Helical" evidence="7">
    <location>
        <begin position="145"/>
        <end position="164"/>
    </location>
</feature>
<feature type="transmembrane region" description="Helical" evidence="7">
    <location>
        <begin position="171"/>
        <end position="190"/>
    </location>
</feature>
<evidence type="ECO:0000256" key="4">
    <source>
        <dbReference type="ARBA" id="ARBA00022989"/>
    </source>
</evidence>
<dbReference type="EMBL" id="JAJSPL020000061">
    <property type="protein sequence ID" value="KAK7730595.1"/>
    <property type="molecule type" value="Genomic_DNA"/>
</dbReference>
<evidence type="ECO:0000256" key="5">
    <source>
        <dbReference type="ARBA" id="ARBA00023136"/>
    </source>
</evidence>
<accession>A0AAN9TZM0</accession>
<evidence type="ECO:0000256" key="2">
    <source>
        <dbReference type="ARBA" id="ARBA00022448"/>
    </source>
</evidence>
<reference evidence="8 9" key="1">
    <citation type="journal article" date="2023" name="PLoS ONE">
        <title>Cytospora paraplurivora sp. nov. isolated from orchards with fruit tree decline syndrome in Ontario, Canada.</title>
        <authorList>
            <person name="Ilyukhin E."/>
            <person name="Nguyen H.D.T."/>
            <person name="Castle A.J."/>
            <person name="Ellouze W."/>
        </authorList>
    </citation>
    <scope>NUCLEOTIDE SEQUENCE [LARGE SCALE GENOMIC DNA]</scope>
    <source>
        <strain evidence="8 9">FDS-564</strain>
    </source>
</reference>
<proteinExistence type="predicted"/>
<sequence>MSYAGDRRTSGSAEEEEAPEHQPLLNDTSQTQNIIEEPVQRSTSVTTGFKALAQRFALFRSHDERSALERDHVRRLDMYLMSFGCISQVTKYLDQTNTSSAYVSGMKEDLGLYGDELNYFMTWFSVAYCIMLIPSQVIMTWVRPSWWLPGLEVGWGIVTVLLALCQNANQVYFLQVIGYMMSGAVQSAMLNTLDGYLGIAGWRWLFIVNGIMTVLVGLAGFFMVPDYPSSPNPLAFWFKDRHARMAQERLERHGRAEAKKITWVAARRTATMWLSYFIPVLYIASVLAPYGYNYFNLFLKSLKNPDGSPTWSASQVNTIPIAGGAITVVFVWIWAILSDVLQSKWTLIVAQSVIGLIPAITMSVWTRHPDSTPLSAAYASYFISYLCLGTAPLIMSWLSDLLPQDPEARTLILGYAIAGMYATLAWSQVLVWPASEAPYYRYAWQVSVALWILVALMTVVLRFVDVRFVLPTRLAAQVSGLGAAKGDEEEVVISGVSGQSVVPESTDIETTG</sequence>
<evidence type="ECO:0000256" key="1">
    <source>
        <dbReference type="ARBA" id="ARBA00004141"/>
    </source>
</evidence>
<dbReference type="InterPro" id="IPR036259">
    <property type="entry name" value="MFS_trans_sf"/>
</dbReference>
<feature type="transmembrane region" description="Helical" evidence="7">
    <location>
        <begin position="347"/>
        <end position="366"/>
    </location>
</feature>
<keyword evidence="4 7" id="KW-1133">Transmembrane helix</keyword>
<evidence type="ECO:0000313" key="9">
    <source>
        <dbReference type="Proteomes" id="UP001320245"/>
    </source>
</evidence>
<dbReference type="SUPFAM" id="SSF103473">
    <property type="entry name" value="MFS general substrate transporter"/>
    <property type="match status" value="1"/>
</dbReference>
<feature type="transmembrane region" description="Helical" evidence="7">
    <location>
        <begin position="378"/>
        <end position="398"/>
    </location>
</feature>
<evidence type="ECO:0000313" key="8">
    <source>
        <dbReference type="EMBL" id="KAK7730595.1"/>
    </source>
</evidence>
<name>A0AAN9TZM0_9PEZI</name>
<evidence type="ECO:0000256" key="7">
    <source>
        <dbReference type="SAM" id="Phobius"/>
    </source>
</evidence>
<dbReference type="PANTHER" id="PTHR43791:SF64">
    <property type="entry name" value="MAJOR FACILITATOR SUPERFAMILY (MFS) PROFILE DOMAIN-CONTAINING PROTEIN"/>
    <property type="match status" value="1"/>
</dbReference>
<keyword evidence="2" id="KW-0813">Transport</keyword>
<feature type="transmembrane region" description="Helical" evidence="7">
    <location>
        <begin position="273"/>
        <end position="292"/>
    </location>
</feature>
<dbReference type="Pfam" id="PF07690">
    <property type="entry name" value="MFS_1"/>
    <property type="match status" value="1"/>
</dbReference>
<feature type="transmembrane region" description="Helical" evidence="7">
    <location>
        <begin position="202"/>
        <end position="224"/>
    </location>
</feature>
<comment type="caution">
    <text evidence="8">The sequence shown here is derived from an EMBL/GenBank/DDBJ whole genome shotgun (WGS) entry which is preliminary data.</text>
</comment>
<feature type="transmembrane region" description="Helical" evidence="7">
    <location>
        <begin position="442"/>
        <end position="464"/>
    </location>
</feature>
<dbReference type="Gene3D" id="1.20.1250.20">
    <property type="entry name" value="MFS general substrate transporter like domains"/>
    <property type="match status" value="3"/>
</dbReference>
<dbReference type="AlphaFoldDB" id="A0AAN9TZM0"/>
<keyword evidence="5 7" id="KW-0472">Membrane</keyword>
<feature type="transmembrane region" description="Helical" evidence="7">
    <location>
        <begin position="117"/>
        <end position="139"/>
    </location>
</feature>
<feature type="region of interest" description="Disordered" evidence="6">
    <location>
        <begin position="1"/>
        <end position="31"/>
    </location>
</feature>
<evidence type="ECO:0000256" key="3">
    <source>
        <dbReference type="ARBA" id="ARBA00022692"/>
    </source>
</evidence>
<protein>
    <submittedName>
        <fullName evidence="8">Uncharacterized protein</fullName>
    </submittedName>
</protein>
<gene>
    <name evidence="8" type="ORF">SLS53_008985</name>
</gene>
<keyword evidence="9" id="KW-1185">Reference proteome</keyword>
<dbReference type="InterPro" id="IPR011701">
    <property type="entry name" value="MFS"/>
</dbReference>
<dbReference type="GO" id="GO:0016020">
    <property type="term" value="C:membrane"/>
    <property type="evidence" value="ECO:0007669"/>
    <property type="project" value="UniProtKB-SubCell"/>
</dbReference>
<dbReference type="GO" id="GO:0022857">
    <property type="term" value="F:transmembrane transporter activity"/>
    <property type="evidence" value="ECO:0007669"/>
    <property type="project" value="InterPro"/>
</dbReference>
<feature type="transmembrane region" description="Helical" evidence="7">
    <location>
        <begin position="312"/>
        <end position="335"/>
    </location>
</feature>
<keyword evidence="3 7" id="KW-0812">Transmembrane</keyword>
<evidence type="ECO:0000256" key="6">
    <source>
        <dbReference type="SAM" id="MobiDB-lite"/>
    </source>
</evidence>
<dbReference type="PANTHER" id="PTHR43791">
    <property type="entry name" value="PERMEASE-RELATED"/>
    <property type="match status" value="1"/>
</dbReference>